<dbReference type="OrthoDB" id="9812349at2"/>
<dbReference type="AlphaFoldDB" id="A0A501XW35"/>
<sequence length="142" mass="15486">MSLMFQPLRKYATFSGRARRKEYWLWQLFVALLYTALTIWLVSTLGPIPETATADEMMAQMNGAPAAMYPMIAIGLASLLLFLPSLAVTVRRIHDSGNSGWWILLGLTAVGGIVILVFALIDGTPGPNRYGADPKGRAAPAY</sequence>
<dbReference type="PANTHER" id="PTHR34980:SF2">
    <property type="entry name" value="INNER MEMBRANE PROTEIN YHAH-RELATED"/>
    <property type="match status" value="1"/>
</dbReference>
<feature type="transmembrane region" description="Helical" evidence="1">
    <location>
        <begin position="100"/>
        <end position="121"/>
    </location>
</feature>
<organism evidence="2 3">
    <name type="scientific">Sandaracinobacter neustonicus</name>
    <dbReference type="NCBI Taxonomy" id="1715348"/>
    <lineage>
        <taxon>Bacteria</taxon>
        <taxon>Pseudomonadati</taxon>
        <taxon>Pseudomonadota</taxon>
        <taxon>Alphaproteobacteria</taxon>
        <taxon>Sphingomonadales</taxon>
        <taxon>Sphingosinicellaceae</taxon>
        <taxon>Sandaracinobacter</taxon>
    </lineage>
</organism>
<evidence type="ECO:0000313" key="3">
    <source>
        <dbReference type="Proteomes" id="UP000319897"/>
    </source>
</evidence>
<feature type="transmembrane region" description="Helical" evidence="1">
    <location>
        <begin position="66"/>
        <end position="88"/>
    </location>
</feature>
<gene>
    <name evidence="2" type="ORF">FJQ54_00665</name>
</gene>
<evidence type="ECO:0000256" key="1">
    <source>
        <dbReference type="SAM" id="Phobius"/>
    </source>
</evidence>
<name>A0A501XW35_9SPHN</name>
<feature type="transmembrane region" description="Helical" evidence="1">
    <location>
        <begin position="23"/>
        <end position="46"/>
    </location>
</feature>
<comment type="caution">
    <text evidence="2">The sequence shown here is derived from an EMBL/GenBank/DDBJ whole genome shotgun (WGS) entry which is preliminary data.</text>
</comment>
<dbReference type="EMBL" id="VFSU01000006">
    <property type="protein sequence ID" value="TPE64790.1"/>
    <property type="molecule type" value="Genomic_DNA"/>
</dbReference>
<dbReference type="InterPro" id="IPR008523">
    <property type="entry name" value="DUF805"/>
</dbReference>
<dbReference type="RefSeq" id="WP_140926353.1">
    <property type="nucleotide sequence ID" value="NZ_VFSU01000006.1"/>
</dbReference>
<protein>
    <submittedName>
        <fullName evidence="2">DUF805 domain-containing protein</fullName>
    </submittedName>
</protein>
<keyword evidence="3" id="KW-1185">Reference proteome</keyword>
<dbReference type="Pfam" id="PF05656">
    <property type="entry name" value="DUF805"/>
    <property type="match status" value="1"/>
</dbReference>
<keyword evidence="1" id="KW-0472">Membrane</keyword>
<proteinExistence type="predicted"/>
<keyword evidence="1" id="KW-0812">Transmembrane</keyword>
<evidence type="ECO:0000313" key="2">
    <source>
        <dbReference type="EMBL" id="TPE64790.1"/>
    </source>
</evidence>
<accession>A0A501XW35</accession>
<reference evidence="2 3" key="1">
    <citation type="submission" date="2019-06" db="EMBL/GenBank/DDBJ databases">
        <authorList>
            <person name="Lee I."/>
            <person name="Jang G.I."/>
            <person name="Hwang C.Y."/>
        </authorList>
    </citation>
    <scope>NUCLEOTIDE SEQUENCE [LARGE SCALE GENOMIC DNA]</scope>
    <source>
        <strain evidence="2 3">PAMC 28131</strain>
    </source>
</reference>
<dbReference type="GO" id="GO:0005886">
    <property type="term" value="C:plasma membrane"/>
    <property type="evidence" value="ECO:0007669"/>
    <property type="project" value="TreeGrafter"/>
</dbReference>
<keyword evidence="1" id="KW-1133">Transmembrane helix</keyword>
<dbReference type="PANTHER" id="PTHR34980">
    <property type="entry name" value="INNER MEMBRANE PROTEIN-RELATED-RELATED"/>
    <property type="match status" value="1"/>
</dbReference>
<dbReference type="Proteomes" id="UP000319897">
    <property type="component" value="Unassembled WGS sequence"/>
</dbReference>